<accession>A0A1Q6FCX8</accession>
<proteinExistence type="predicted"/>
<organism evidence="3 4">
    <name type="scientific">Alistipes putredinis</name>
    <dbReference type="NCBI Taxonomy" id="28117"/>
    <lineage>
        <taxon>Bacteria</taxon>
        <taxon>Pseudomonadati</taxon>
        <taxon>Bacteroidota</taxon>
        <taxon>Bacteroidia</taxon>
        <taxon>Bacteroidales</taxon>
        <taxon>Rikenellaceae</taxon>
        <taxon>Alistipes</taxon>
    </lineage>
</organism>
<comment type="caution">
    <text evidence="3">The sequence shown here is derived from an EMBL/GenBank/DDBJ whole genome shotgun (WGS) entry which is preliminary data.</text>
</comment>
<feature type="transmembrane region" description="Helical" evidence="1">
    <location>
        <begin position="12"/>
        <end position="34"/>
    </location>
</feature>
<dbReference type="STRING" id="28117.BHV66_01260"/>
<reference evidence="3 4" key="1">
    <citation type="journal article" date="2016" name="Nat. Biotechnol.">
        <title>Measurement of bacterial replication rates in microbial communities.</title>
        <authorList>
            <person name="Brown C.T."/>
            <person name="Olm M.R."/>
            <person name="Thomas B.C."/>
            <person name="Banfield J.F."/>
        </authorList>
    </citation>
    <scope>NUCLEOTIDE SEQUENCE [LARGE SCALE GENOMIC DNA]</scope>
    <source>
        <strain evidence="3">CAG:67_53_122</strain>
    </source>
</reference>
<feature type="transmembrane region" description="Helical" evidence="1">
    <location>
        <begin position="40"/>
        <end position="59"/>
    </location>
</feature>
<name>A0A1Q6FCX8_9BACT</name>
<gene>
    <name evidence="3" type="ORF">BHV66_01260</name>
</gene>
<keyword evidence="1" id="KW-0472">Membrane</keyword>
<dbReference type="RefSeq" id="WP_004327491.1">
    <property type="nucleotide sequence ID" value="NZ_BAAFKT010000020.1"/>
</dbReference>
<dbReference type="GeneID" id="73802127"/>
<protein>
    <recommendedName>
        <fullName evidence="2">Bacterial Pleckstrin homology domain-containing protein</fullName>
    </recommendedName>
</protein>
<dbReference type="AlphaFoldDB" id="A0A1Q6FCX8"/>
<keyword evidence="1" id="KW-1133">Transmembrane helix</keyword>
<dbReference type="Proteomes" id="UP000187417">
    <property type="component" value="Unassembled WGS sequence"/>
</dbReference>
<dbReference type="EMBL" id="MNQH01000001">
    <property type="protein sequence ID" value="OKY96721.1"/>
    <property type="molecule type" value="Genomic_DNA"/>
</dbReference>
<evidence type="ECO:0000313" key="4">
    <source>
        <dbReference type="Proteomes" id="UP000187417"/>
    </source>
</evidence>
<sequence>MKKIYKYSFSRHTLSLTTIYLTIFLALGIGLYFLYEGGYLSAWFFSFIVALVALMSLSIPRRILVDDEGLHILCLLDITELHPEEIASVRQVEKQELRGYVPYFGGYGFFGFYGHYFDLKNLERVKIYASEWRNFVEITDIYENRIYVSCTQGEELVNDLRELISHARERRAQELQSQETTETR</sequence>
<evidence type="ECO:0000313" key="3">
    <source>
        <dbReference type="EMBL" id="OKY96721.1"/>
    </source>
</evidence>
<feature type="domain" description="Bacterial Pleckstrin homology" evidence="2">
    <location>
        <begin position="62"/>
        <end position="162"/>
    </location>
</feature>
<keyword evidence="1" id="KW-0812">Transmembrane</keyword>
<dbReference type="Pfam" id="PF10882">
    <property type="entry name" value="bPH_5"/>
    <property type="match status" value="1"/>
</dbReference>
<evidence type="ECO:0000256" key="1">
    <source>
        <dbReference type="SAM" id="Phobius"/>
    </source>
</evidence>
<evidence type="ECO:0000259" key="2">
    <source>
        <dbReference type="Pfam" id="PF10882"/>
    </source>
</evidence>
<dbReference type="InterPro" id="IPR027783">
    <property type="entry name" value="Bacterial_PH-related"/>
</dbReference>